<dbReference type="EMBL" id="CP060203">
    <property type="protein sequence ID" value="QNS42181.1"/>
    <property type="molecule type" value="Genomic_DNA"/>
</dbReference>
<proteinExistence type="predicted"/>
<dbReference type="AlphaFoldDB" id="A0A7H1DYX3"/>
<keyword evidence="2" id="KW-1185">Reference proteome</keyword>
<evidence type="ECO:0000313" key="1">
    <source>
        <dbReference type="EMBL" id="QNS42181.1"/>
    </source>
</evidence>
<accession>A0A7H1DYX3</accession>
<organism evidence="1 2">
    <name type="scientific">Chryseobacterium manosquense</name>
    <dbReference type="NCBI Taxonomy" id="2754694"/>
    <lineage>
        <taxon>Bacteria</taxon>
        <taxon>Pseudomonadati</taxon>
        <taxon>Bacteroidota</taxon>
        <taxon>Flavobacteriia</taxon>
        <taxon>Flavobacteriales</taxon>
        <taxon>Weeksellaceae</taxon>
        <taxon>Chryseobacterium group</taxon>
        <taxon>Chryseobacterium</taxon>
    </lineage>
</organism>
<dbReference type="Proteomes" id="UP000516438">
    <property type="component" value="Chromosome"/>
</dbReference>
<name>A0A7H1DYX3_9FLAO</name>
<dbReference type="RefSeq" id="WP_188321807.1">
    <property type="nucleotide sequence ID" value="NZ_CP060203.1"/>
</dbReference>
<dbReference type="InterPro" id="IPR001387">
    <property type="entry name" value="Cro/C1-type_HTH"/>
</dbReference>
<dbReference type="CDD" id="cd00093">
    <property type="entry name" value="HTH_XRE"/>
    <property type="match status" value="1"/>
</dbReference>
<reference evidence="1 2" key="1">
    <citation type="submission" date="2020-07" db="EMBL/GenBank/DDBJ databases">
        <title>Complete genome and description of Chryseobacterium manosquense strain Marseille-Q2069 sp. nov.</title>
        <authorList>
            <person name="Boxberger M."/>
        </authorList>
    </citation>
    <scope>NUCLEOTIDE SEQUENCE [LARGE SCALE GENOMIC DNA]</scope>
    <source>
        <strain evidence="1 2">Marseille-Q2069</strain>
    </source>
</reference>
<protein>
    <submittedName>
        <fullName evidence="1">XRE family transcriptional regulator</fullName>
    </submittedName>
</protein>
<dbReference type="KEGG" id="cmaq:H0S70_04180"/>
<sequence length="128" mass="14538">MKNYKFVVERTQTGFSAFAEDENLPVFTTGKDFEEIKTNILEALNLYLEHAGKKAATAENIITKLDLPSFFEFYSVINAKALSKRINMNETLLSQYVNGKKEPSEKQIQKILTGIKDLGKELMQLEIA</sequence>
<gene>
    <name evidence="1" type="ORF">H0S70_04180</name>
</gene>
<evidence type="ECO:0000313" key="2">
    <source>
        <dbReference type="Proteomes" id="UP000516438"/>
    </source>
</evidence>
<dbReference type="Gene3D" id="3.30.160.250">
    <property type="match status" value="1"/>
</dbReference>